<comment type="caution">
    <text evidence="1">The sequence shown here is derived from an EMBL/GenBank/DDBJ whole genome shotgun (WGS) entry which is preliminary data.</text>
</comment>
<dbReference type="Proteomes" id="UP000637299">
    <property type="component" value="Unassembled WGS sequence"/>
</dbReference>
<name>A0ABR8ZB99_9FLAO</name>
<proteinExistence type="predicted"/>
<protein>
    <recommendedName>
        <fullName evidence="3">Tetratricopeptide repeat protein</fullName>
    </recommendedName>
</protein>
<evidence type="ECO:0000313" key="2">
    <source>
        <dbReference type="Proteomes" id="UP000637299"/>
    </source>
</evidence>
<evidence type="ECO:0008006" key="3">
    <source>
        <dbReference type="Google" id="ProtNLM"/>
    </source>
</evidence>
<reference evidence="1 2" key="1">
    <citation type="submission" date="2020-09" db="EMBL/GenBank/DDBJ databases">
        <title>Genome seq and assembly of Chryseobacterium sp.</title>
        <authorList>
            <person name="Chhetri G."/>
        </authorList>
    </citation>
    <scope>NUCLEOTIDE SEQUENCE [LARGE SCALE GENOMIC DNA]</scope>
    <source>
        <strain evidence="1 2">GCR10</strain>
    </source>
</reference>
<keyword evidence="2" id="KW-1185">Reference proteome</keyword>
<organism evidence="1 2">
    <name type="scientific">Chryseobacterium caseinilyticum</name>
    <dbReference type="NCBI Taxonomy" id="2771428"/>
    <lineage>
        <taxon>Bacteria</taxon>
        <taxon>Pseudomonadati</taxon>
        <taxon>Bacteroidota</taxon>
        <taxon>Flavobacteriia</taxon>
        <taxon>Flavobacteriales</taxon>
        <taxon>Weeksellaceae</taxon>
        <taxon>Chryseobacterium group</taxon>
        <taxon>Chryseobacterium</taxon>
    </lineage>
</organism>
<gene>
    <name evidence="1" type="ORF">IC610_08845</name>
</gene>
<evidence type="ECO:0000313" key="1">
    <source>
        <dbReference type="EMBL" id="MBD8082522.1"/>
    </source>
</evidence>
<accession>A0ABR8ZB99</accession>
<sequence>MDLPIEIQDKFEKIDNQIEDCFENNNHSGIIELELQKWNLLPLPKEKYDESFFIAHSLANEYMEIQDHNNSKKWAEILFSCDLERLDDGEREFVAGKVHFAADNLERALEYFKRAYQKSEGRAFPDDNPAYLEFYNNPDQYIK</sequence>
<dbReference type="RefSeq" id="WP_191736504.1">
    <property type="nucleotide sequence ID" value="NZ_JACYFS010000002.1"/>
</dbReference>
<dbReference type="EMBL" id="JACYFS010000002">
    <property type="protein sequence ID" value="MBD8082522.1"/>
    <property type="molecule type" value="Genomic_DNA"/>
</dbReference>